<evidence type="ECO:0000256" key="5">
    <source>
        <dbReference type="ARBA" id="ARBA00023163"/>
    </source>
</evidence>
<dbReference type="GO" id="GO:0003700">
    <property type="term" value="F:DNA-binding transcription factor activity"/>
    <property type="evidence" value="ECO:0007669"/>
    <property type="project" value="InterPro"/>
</dbReference>
<evidence type="ECO:0000313" key="11">
    <source>
        <dbReference type="Proteomes" id="UP000275348"/>
    </source>
</evidence>
<comment type="subcellular location">
    <subcellularLocation>
        <location evidence="1">Cytoplasm</location>
    </subcellularLocation>
</comment>
<evidence type="ECO:0000256" key="6">
    <source>
        <dbReference type="ARBA" id="ARBA00046337"/>
    </source>
</evidence>
<dbReference type="RefSeq" id="WP_121933201.1">
    <property type="nucleotide sequence ID" value="NZ_RDOJ01000001.1"/>
</dbReference>
<dbReference type="GO" id="GO:0003677">
    <property type="term" value="F:DNA binding"/>
    <property type="evidence" value="ECO:0007669"/>
    <property type="project" value="UniProtKB-KW"/>
</dbReference>
<protein>
    <recommendedName>
        <fullName evidence="7">HTH-type transcriptional regulator SarZ</fullName>
    </recommendedName>
    <alternativeName>
        <fullName evidence="8">Staphylococcal accessory regulator Z</fullName>
    </alternativeName>
</protein>
<sequence>MEEAESLKLSNQICFPIYSLSKEVVNQYRPFLDQLDLTYPQYLVMLVLWESDGVTVGNIGDKLALDTGTLTPLLKRLEAKEMIHRKRSAEDERIVLISLSEKGKNMKDLACKIPNQMKQKFDLTDEEILSLKQIIYKILNSKTSK</sequence>
<evidence type="ECO:0000256" key="8">
    <source>
        <dbReference type="ARBA" id="ARBA00047207"/>
    </source>
</evidence>
<dbReference type="InterPro" id="IPR055166">
    <property type="entry name" value="Transc_reg_Sar_Rot_HTH"/>
</dbReference>
<dbReference type="PANTHER" id="PTHR42756:SF1">
    <property type="entry name" value="TRANSCRIPTIONAL REPRESSOR OF EMRAB OPERON"/>
    <property type="match status" value="1"/>
</dbReference>
<evidence type="ECO:0000259" key="9">
    <source>
        <dbReference type="PROSITE" id="PS50995"/>
    </source>
</evidence>
<dbReference type="Proteomes" id="UP000275348">
    <property type="component" value="Unassembled WGS sequence"/>
</dbReference>
<comment type="caution">
    <text evidence="10">The sequence shown here is derived from an EMBL/GenBank/DDBJ whole genome shotgun (WGS) entry which is preliminary data.</text>
</comment>
<keyword evidence="4" id="KW-0238">DNA-binding</keyword>
<dbReference type="InterPro" id="IPR036388">
    <property type="entry name" value="WH-like_DNA-bd_sf"/>
</dbReference>
<dbReference type="PRINTS" id="PR00598">
    <property type="entry name" value="HTHMARR"/>
</dbReference>
<name>A0A3L9MHT1_9FLAO</name>
<evidence type="ECO:0000256" key="2">
    <source>
        <dbReference type="ARBA" id="ARBA00022490"/>
    </source>
</evidence>
<evidence type="ECO:0000256" key="3">
    <source>
        <dbReference type="ARBA" id="ARBA00023015"/>
    </source>
</evidence>
<keyword evidence="5" id="KW-0804">Transcription</keyword>
<evidence type="ECO:0000313" key="10">
    <source>
        <dbReference type="EMBL" id="RLZ12623.1"/>
    </source>
</evidence>
<proteinExistence type="inferred from homology"/>
<gene>
    <name evidence="10" type="ORF">EAH69_00215</name>
</gene>
<dbReference type="SMART" id="SM00347">
    <property type="entry name" value="HTH_MARR"/>
    <property type="match status" value="1"/>
</dbReference>
<dbReference type="SUPFAM" id="SSF46785">
    <property type="entry name" value="Winged helix' DNA-binding domain"/>
    <property type="match status" value="1"/>
</dbReference>
<evidence type="ECO:0000256" key="4">
    <source>
        <dbReference type="ARBA" id="ARBA00023125"/>
    </source>
</evidence>
<comment type="similarity">
    <text evidence="6">Belongs to the SarZ family.</text>
</comment>
<dbReference type="Pfam" id="PF22381">
    <property type="entry name" value="Staph_reg_Sar_Rot"/>
    <property type="match status" value="1"/>
</dbReference>
<dbReference type="PANTHER" id="PTHR42756">
    <property type="entry name" value="TRANSCRIPTIONAL REGULATOR, MARR"/>
    <property type="match status" value="1"/>
</dbReference>
<feature type="domain" description="HTH marR-type" evidence="9">
    <location>
        <begin position="10"/>
        <end position="140"/>
    </location>
</feature>
<dbReference type="OrthoDB" id="9806864at2"/>
<dbReference type="PROSITE" id="PS50995">
    <property type="entry name" value="HTH_MARR_2"/>
    <property type="match status" value="1"/>
</dbReference>
<evidence type="ECO:0000256" key="7">
    <source>
        <dbReference type="ARBA" id="ARBA00047188"/>
    </source>
</evidence>
<keyword evidence="2" id="KW-0963">Cytoplasm</keyword>
<organism evidence="10 11">
    <name type="scientific">Faecalibacter macacae</name>
    <dbReference type="NCBI Taxonomy" id="1859289"/>
    <lineage>
        <taxon>Bacteria</taxon>
        <taxon>Pseudomonadati</taxon>
        <taxon>Bacteroidota</taxon>
        <taxon>Flavobacteriia</taxon>
        <taxon>Flavobacteriales</taxon>
        <taxon>Weeksellaceae</taxon>
        <taxon>Faecalibacter</taxon>
    </lineage>
</organism>
<dbReference type="GO" id="GO:0005737">
    <property type="term" value="C:cytoplasm"/>
    <property type="evidence" value="ECO:0007669"/>
    <property type="project" value="UniProtKB-SubCell"/>
</dbReference>
<keyword evidence="11" id="KW-1185">Reference proteome</keyword>
<evidence type="ECO:0000256" key="1">
    <source>
        <dbReference type="ARBA" id="ARBA00004496"/>
    </source>
</evidence>
<dbReference type="EMBL" id="RDOJ01000001">
    <property type="protein sequence ID" value="RLZ12623.1"/>
    <property type="molecule type" value="Genomic_DNA"/>
</dbReference>
<dbReference type="Gene3D" id="1.10.10.10">
    <property type="entry name" value="Winged helix-like DNA-binding domain superfamily/Winged helix DNA-binding domain"/>
    <property type="match status" value="1"/>
</dbReference>
<dbReference type="AlphaFoldDB" id="A0A3L9MHT1"/>
<dbReference type="InterPro" id="IPR000835">
    <property type="entry name" value="HTH_MarR-typ"/>
</dbReference>
<accession>A0A3L9MHT1</accession>
<dbReference type="FunFam" id="1.10.10.10:FF:000163">
    <property type="entry name" value="MarR family transcriptional regulator"/>
    <property type="match status" value="1"/>
</dbReference>
<keyword evidence="3" id="KW-0805">Transcription regulation</keyword>
<reference evidence="10 11" key="1">
    <citation type="submission" date="2018-10" db="EMBL/GenBank/DDBJ databases">
        <authorList>
            <person name="Chen X."/>
        </authorList>
    </citation>
    <scope>NUCLEOTIDE SEQUENCE [LARGE SCALE GENOMIC DNA]</scope>
    <source>
        <strain evidence="10 11">YIM 102668</strain>
    </source>
</reference>
<dbReference type="InterPro" id="IPR036390">
    <property type="entry name" value="WH_DNA-bd_sf"/>
</dbReference>